<protein>
    <recommendedName>
        <fullName evidence="4">Peptidase A1 domain-containing protein</fullName>
    </recommendedName>
</protein>
<dbReference type="Pfam" id="PF14541">
    <property type="entry name" value="TAXi_C"/>
    <property type="match status" value="1"/>
</dbReference>
<dbReference type="PANTHER" id="PTHR13683">
    <property type="entry name" value="ASPARTYL PROTEASES"/>
    <property type="match status" value="1"/>
</dbReference>
<organism evidence="5 6">
    <name type="scientific">Capsicum baccatum</name>
    <name type="common">Peruvian pepper</name>
    <dbReference type="NCBI Taxonomy" id="33114"/>
    <lineage>
        <taxon>Eukaryota</taxon>
        <taxon>Viridiplantae</taxon>
        <taxon>Streptophyta</taxon>
        <taxon>Embryophyta</taxon>
        <taxon>Tracheophyta</taxon>
        <taxon>Spermatophyta</taxon>
        <taxon>Magnoliopsida</taxon>
        <taxon>eudicotyledons</taxon>
        <taxon>Gunneridae</taxon>
        <taxon>Pentapetalae</taxon>
        <taxon>asterids</taxon>
        <taxon>lamiids</taxon>
        <taxon>Solanales</taxon>
        <taxon>Solanaceae</taxon>
        <taxon>Solanoideae</taxon>
        <taxon>Capsiceae</taxon>
        <taxon>Capsicum</taxon>
    </lineage>
</organism>
<dbReference type="EMBL" id="MLFT02000007">
    <property type="protein sequence ID" value="PHT42148.1"/>
    <property type="molecule type" value="Genomic_DNA"/>
</dbReference>
<reference evidence="6" key="2">
    <citation type="journal article" date="2017" name="J. Anim. Genet.">
        <title>Multiple reference genome sequences of hot pepper reveal the massive evolution of plant disease resistance genes by retroduplication.</title>
        <authorList>
            <person name="Kim S."/>
            <person name="Park J."/>
            <person name="Yeom S.-I."/>
            <person name="Kim Y.-M."/>
            <person name="Seo E."/>
            <person name="Kim K.-T."/>
            <person name="Kim M.-S."/>
            <person name="Lee J.M."/>
            <person name="Cheong K."/>
            <person name="Shin H.-S."/>
            <person name="Kim S.-B."/>
            <person name="Han K."/>
            <person name="Lee J."/>
            <person name="Park M."/>
            <person name="Lee H.-A."/>
            <person name="Lee H.-Y."/>
            <person name="Lee Y."/>
            <person name="Oh S."/>
            <person name="Lee J.H."/>
            <person name="Choi E."/>
            <person name="Choi E."/>
            <person name="Lee S.E."/>
            <person name="Jeon J."/>
            <person name="Kim H."/>
            <person name="Choi G."/>
            <person name="Song H."/>
            <person name="Lee J."/>
            <person name="Lee S.-C."/>
            <person name="Kwon J.-K."/>
            <person name="Lee H.-Y."/>
            <person name="Koo N."/>
            <person name="Hong Y."/>
            <person name="Kim R.W."/>
            <person name="Kang W.-H."/>
            <person name="Huh J.H."/>
            <person name="Kang B.-C."/>
            <person name="Yang T.-J."/>
            <person name="Lee Y.-H."/>
            <person name="Bennetzen J.L."/>
            <person name="Choi D."/>
        </authorList>
    </citation>
    <scope>NUCLEOTIDE SEQUENCE [LARGE SCALE GENOMIC DNA]</scope>
    <source>
        <strain evidence="6">cv. PBC81</strain>
    </source>
</reference>
<dbReference type="PROSITE" id="PS51767">
    <property type="entry name" value="PEPTIDASE_A1"/>
    <property type="match status" value="1"/>
</dbReference>
<dbReference type="SUPFAM" id="SSF50630">
    <property type="entry name" value="Acid proteases"/>
    <property type="match status" value="1"/>
</dbReference>
<dbReference type="PANTHER" id="PTHR13683:SF630">
    <property type="entry name" value="PROTEIN ASPARTIC PROTEASE IN GUARD CELL 1-LIKE"/>
    <property type="match status" value="1"/>
</dbReference>
<dbReference type="Gene3D" id="2.40.70.10">
    <property type="entry name" value="Acid Proteases"/>
    <property type="match status" value="2"/>
</dbReference>
<feature type="domain" description="Peptidase A1" evidence="4">
    <location>
        <begin position="96"/>
        <end position="448"/>
    </location>
</feature>
<gene>
    <name evidence="5" type="ORF">CQW23_16173</name>
</gene>
<evidence type="ECO:0000256" key="3">
    <source>
        <dbReference type="SAM" id="MobiDB-lite"/>
    </source>
</evidence>
<feature type="region of interest" description="Disordered" evidence="3">
    <location>
        <begin position="501"/>
        <end position="541"/>
    </location>
</feature>
<accession>A0A2G2WA80</accession>
<dbReference type="Pfam" id="PF14543">
    <property type="entry name" value="TAXi_N"/>
    <property type="match status" value="1"/>
</dbReference>
<keyword evidence="6" id="KW-1185">Reference proteome</keyword>
<evidence type="ECO:0000259" key="4">
    <source>
        <dbReference type="PROSITE" id="PS51767"/>
    </source>
</evidence>
<dbReference type="GO" id="GO:0004190">
    <property type="term" value="F:aspartic-type endopeptidase activity"/>
    <property type="evidence" value="ECO:0007669"/>
    <property type="project" value="InterPro"/>
</dbReference>
<reference evidence="5 6" key="1">
    <citation type="journal article" date="2017" name="Genome Biol.">
        <title>New reference genome sequences of hot pepper reveal the massive evolution of plant disease-resistance genes by retroduplication.</title>
        <authorList>
            <person name="Kim S."/>
            <person name="Park J."/>
            <person name="Yeom S.I."/>
            <person name="Kim Y.M."/>
            <person name="Seo E."/>
            <person name="Kim K.T."/>
            <person name="Kim M.S."/>
            <person name="Lee J.M."/>
            <person name="Cheong K."/>
            <person name="Shin H.S."/>
            <person name="Kim S.B."/>
            <person name="Han K."/>
            <person name="Lee J."/>
            <person name="Park M."/>
            <person name="Lee H.A."/>
            <person name="Lee H.Y."/>
            <person name="Lee Y."/>
            <person name="Oh S."/>
            <person name="Lee J.H."/>
            <person name="Choi E."/>
            <person name="Choi E."/>
            <person name="Lee S.E."/>
            <person name="Jeon J."/>
            <person name="Kim H."/>
            <person name="Choi G."/>
            <person name="Song H."/>
            <person name="Lee J."/>
            <person name="Lee S.C."/>
            <person name="Kwon J.K."/>
            <person name="Lee H.Y."/>
            <person name="Koo N."/>
            <person name="Hong Y."/>
            <person name="Kim R.W."/>
            <person name="Kang W.H."/>
            <person name="Huh J.H."/>
            <person name="Kang B.C."/>
            <person name="Yang T.J."/>
            <person name="Lee Y.H."/>
            <person name="Bennetzen J.L."/>
            <person name="Choi D."/>
        </authorList>
    </citation>
    <scope>NUCLEOTIDE SEQUENCE [LARGE SCALE GENOMIC DNA]</scope>
    <source>
        <strain evidence="6">cv. PBC81</strain>
    </source>
</reference>
<evidence type="ECO:0000313" key="5">
    <source>
        <dbReference type="EMBL" id="PHT42148.1"/>
    </source>
</evidence>
<dbReference type="Proteomes" id="UP000224567">
    <property type="component" value="Unassembled WGS sequence"/>
</dbReference>
<dbReference type="InterPro" id="IPR001461">
    <property type="entry name" value="Aspartic_peptidase_A1"/>
</dbReference>
<evidence type="ECO:0000256" key="2">
    <source>
        <dbReference type="PIRSR" id="PIRSR601461-1"/>
    </source>
</evidence>
<evidence type="ECO:0000313" key="6">
    <source>
        <dbReference type="Proteomes" id="UP000224567"/>
    </source>
</evidence>
<dbReference type="GO" id="GO:0006508">
    <property type="term" value="P:proteolysis"/>
    <property type="evidence" value="ECO:0007669"/>
    <property type="project" value="InterPro"/>
</dbReference>
<comment type="caution">
    <text evidence="5">The sequence shown here is derived from an EMBL/GenBank/DDBJ whole genome shotgun (WGS) entry which is preliminary data.</text>
</comment>
<dbReference type="STRING" id="33114.A0A2G2WA80"/>
<feature type="active site" evidence="2">
    <location>
        <position position="114"/>
    </location>
</feature>
<dbReference type="InterPro" id="IPR032799">
    <property type="entry name" value="TAXi_C"/>
</dbReference>
<dbReference type="OrthoDB" id="851873at2759"/>
<feature type="active site" evidence="2">
    <location>
        <position position="328"/>
    </location>
</feature>
<sequence length="541" mass="61356">MSLDPSTLQDPPMSSFTFSIYHRGVFEKSKFKDYDSLLINMLDRSEARTSYLASIFDDDRDVKKGADTTLMWGQGVGKVSEKVPRTTSTYCDHGEYVASFLLGSNQVRNFMQIDTGSDLLWWQCGPCEANKCYKQVNPLYDSTKSKTFQKMDCIYGSRCYDAFDTTYTCNIYDHECKYNIGFASGERSKGFMADDVINFVLDHQSVLVTFGCGKDQSSGRSSFSNRYSGLVGLGRRLEVGSYSLPSQFGADLMSICLPWFYSGKGSSLSFHITPWRRTTSAKLLINQKFPLFYFVNLYKIFIGDKLLPVHPSWWKFTKGGRKSGVTVDTGTTITNFPLDLYIVFRYLFRREVGDIPVVKGPHKSLDTCYKDDPKGRPLYFPDVKLYFGEVNQKNMLLLSKERVMIHFTGYYCLAFKGWNRSHSVLGSTQLQDGKSPYEVLFSKAPSLAHLRVLGCFCYASTLPKADKFSERSRPAVLMGDVTFQENVLPFAKMSSLNHSNELIQPDTDNWDDANSLVSEDHDDDNTMSEESSQDVSKLVPR</sequence>
<dbReference type="InterPro" id="IPR032861">
    <property type="entry name" value="TAXi_N"/>
</dbReference>
<dbReference type="InterPro" id="IPR021109">
    <property type="entry name" value="Peptidase_aspartic_dom_sf"/>
</dbReference>
<name>A0A2G2WA80_CAPBA</name>
<proteinExistence type="inferred from homology"/>
<dbReference type="InterPro" id="IPR033121">
    <property type="entry name" value="PEPTIDASE_A1"/>
</dbReference>
<evidence type="ECO:0000256" key="1">
    <source>
        <dbReference type="ARBA" id="ARBA00007447"/>
    </source>
</evidence>
<comment type="similarity">
    <text evidence="1">Belongs to the peptidase A1 family.</text>
</comment>
<dbReference type="AlphaFoldDB" id="A0A2G2WA80"/>